<evidence type="ECO:0000256" key="1">
    <source>
        <dbReference type="SAM" id="Phobius"/>
    </source>
</evidence>
<keyword evidence="1" id="KW-0812">Transmembrane</keyword>
<gene>
    <name evidence="2" type="ORF">GA0070609_2236</name>
</gene>
<dbReference type="Proteomes" id="UP000198217">
    <property type="component" value="Chromosome I"/>
</dbReference>
<sequence length="86" mass="9401">MAMNGPPFPWIPVPGDLRPRSLDRRMLVRQWLLAAAAVSLIIAAGVVAWHIGRLAAPTIGRWQITVTDEARDAPPLPDLPTSPFAR</sequence>
<dbReference type="AlphaFoldDB" id="A0A1C5HTY0"/>
<protein>
    <submittedName>
        <fullName evidence="2">Uncharacterized protein</fullName>
    </submittedName>
</protein>
<dbReference type="EMBL" id="LT607750">
    <property type="protein sequence ID" value="SCG49470.1"/>
    <property type="molecule type" value="Genomic_DNA"/>
</dbReference>
<reference evidence="2 3" key="1">
    <citation type="submission" date="2016-06" db="EMBL/GenBank/DDBJ databases">
        <authorList>
            <person name="Kjaerup R.B."/>
            <person name="Dalgaard T.S."/>
            <person name="Juul-Madsen H.R."/>
        </authorList>
    </citation>
    <scope>NUCLEOTIDE SEQUENCE [LARGE SCALE GENOMIC DNA]</scope>
    <source>
        <strain evidence="2 3">DSM 43904</strain>
    </source>
</reference>
<accession>A0A1C5HTY0</accession>
<feature type="transmembrane region" description="Helical" evidence="1">
    <location>
        <begin position="31"/>
        <end position="51"/>
    </location>
</feature>
<keyword evidence="1" id="KW-1133">Transmembrane helix</keyword>
<proteinExistence type="predicted"/>
<keyword evidence="1" id="KW-0472">Membrane</keyword>
<evidence type="ECO:0000313" key="3">
    <source>
        <dbReference type="Proteomes" id="UP000198217"/>
    </source>
</evidence>
<keyword evidence="3" id="KW-1185">Reference proteome</keyword>
<organism evidence="2 3">
    <name type="scientific">Micromonospora echinaurantiaca</name>
    <dbReference type="NCBI Taxonomy" id="47857"/>
    <lineage>
        <taxon>Bacteria</taxon>
        <taxon>Bacillati</taxon>
        <taxon>Actinomycetota</taxon>
        <taxon>Actinomycetes</taxon>
        <taxon>Micromonosporales</taxon>
        <taxon>Micromonosporaceae</taxon>
        <taxon>Micromonospora</taxon>
    </lineage>
</organism>
<name>A0A1C5HTY0_9ACTN</name>
<evidence type="ECO:0000313" key="2">
    <source>
        <dbReference type="EMBL" id="SCG49470.1"/>
    </source>
</evidence>